<name>A0A1I3FPC7_9RHOB</name>
<organism evidence="1 2">
    <name type="scientific">Paracoccus aminovorans</name>
    <dbReference type="NCBI Taxonomy" id="34004"/>
    <lineage>
        <taxon>Bacteria</taxon>
        <taxon>Pseudomonadati</taxon>
        <taxon>Pseudomonadota</taxon>
        <taxon>Alphaproteobacteria</taxon>
        <taxon>Rhodobacterales</taxon>
        <taxon>Paracoccaceae</taxon>
        <taxon>Paracoccus</taxon>
    </lineage>
</organism>
<keyword evidence="2" id="KW-1185">Reference proteome</keyword>
<dbReference type="RefSeq" id="WP_074971326.1">
    <property type="nucleotide sequence ID" value="NZ_CBCRYP010000099.1"/>
</dbReference>
<dbReference type="InterPro" id="IPR006522">
    <property type="entry name" value="Phage_virion_morphogenesis"/>
</dbReference>
<accession>A0A1I3FPC7</accession>
<dbReference type="AlphaFoldDB" id="A0A1I3FPC7"/>
<dbReference type="STRING" id="34004.SAMN04488021_1931"/>
<evidence type="ECO:0000313" key="1">
    <source>
        <dbReference type="EMBL" id="SFI13128.1"/>
    </source>
</evidence>
<dbReference type="Proteomes" id="UP000183635">
    <property type="component" value="Unassembled WGS sequence"/>
</dbReference>
<dbReference type="Pfam" id="PF05069">
    <property type="entry name" value="Phage_tail_S"/>
    <property type="match status" value="1"/>
</dbReference>
<evidence type="ECO:0000313" key="2">
    <source>
        <dbReference type="Proteomes" id="UP000183635"/>
    </source>
</evidence>
<sequence>MSGIGIQVEFDSEGARQRLRALIQKMDNRRPFFEQVGEHLMTSTGRRFDLDTAPDGTKWAPLKPGTIKSRIRRGKSPAGILRDHGWLRGSISAESSNDDVRIGSPSPYAAIHQLGGTIDMPARQQTLYLKRNRKGEIGRRFVSKKAANHTETIQRSAHKLTITARPFLGISAVDQQDILDIAGDWLGLG</sequence>
<protein>
    <submittedName>
        <fullName evidence="1">Phage virion morphogenesis (Putative tail completion) protein</fullName>
    </submittedName>
</protein>
<proteinExistence type="predicted"/>
<dbReference type="EMBL" id="FOPU01000093">
    <property type="protein sequence ID" value="SFI13128.1"/>
    <property type="molecule type" value="Genomic_DNA"/>
</dbReference>
<gene>
    <name evidence="1" type="ORF">SAMN04488021_1931</name>
</gene>
<dbReference type="NCBIfam" id="TIGR01635">
    <property type="entry name" value="tail_comp_S"/>
    <property type="match status" value="1"/>
</dbReference>
<reference evidence="1 2" key="1">
    <citation type="submission" date="2016-10" db="EMBL/GenBank/DDBJ databases">
        <authorList>
            <person name="de Groot N.N."/>
        </authorList>
    </citation>
    <scope>NUCLEOTIDE SEQUENCE [LARGE SCALE GENOMIC DNA]</scope>
    <source>
        <strain evidence="1 2">DSM 8537</strain>
    </source>
</reference>
<dbReference type="OrthoDB" id="2081253at2"/>